<reference evidence="2" key="1">
    <citation type="submission" date="2024-07" db="EMBL/GenBank/DDBJ databases">
        <title>Two chromosome-level genome assemblies of Korean endemic species Abeliophyllum distichum and Forsythia ovata (Oleaceae).</title>
        <authorList>
            <person name="Jang H."/>
        </authorList>
    </citation>
    <scope>NUCLEOTIDE SEQUENCE [LARGE SCALE GENOMIC DNA]</scope>
</reference>
<gene>
    <name evidence="1" type="ORF">Adt_43889</name>
</gene>
<name>A0ABD1P9Z9_9LAMI</name>
<protein>
    <submittedName>
        <fullName evidence="1">Uncharacterized protein</fullName>
    </submittedName>
</protein>
<comment type="caution">
    <text evidence="1">The sequence shown here is derived from an EMBL/GenBank/DDBJ whole genome shotgun (WGS) entry which is preliminary data.</text>
</comment>
<proteinExistence type="predicted"/>
<dbReference type="AlphaFoldDB" id="A0ABD1P9Z9"/>
<dbReference type="EMBL" id="JBFOLK010000014">
    <property type="protein sequence ID" value="KAL2460469.1"/>
    <property type="molecule type" value="Genomic_DNA"/>
</dbReference>
<sequence>MDEMVKVSSTSVFYVGKKILMALTVEEGISCFLQQKVSGGVIPNLWLKLERGYIVSSQQCEDLNEKYKRQNDILGKINSFEELSVERFLKLFQFHSLRSFPMREREGTVKWIAVLFAIL</sequence>
<evidence type="ECO:0000313" key="2">
    <source>
        <dbReference type="Proteomes" id="UP001604336"/>
    </source>
</evidence>
<accession>A0ABD1P9Z9</accession>
<organism evidence="1 2">
    <name type="scientific">Abeliophyllum distichum</name>
    <dbReference type="NCBI Taxonomy" id="126358"/>
    <lineage>
        <taxon>Eukaryota</taxon>
        <taxon>Viridiplantae</taxon>
        <taxon>Streptophyta</taxon>
        <taxon>Embryophyta</taxon>
        <taxon>Tracheophyta</taxon>
        <taxon>Spermatophyta</taxon>
        <taxon>Magnoliopsida</taxon>
        <taxon>eudicotyledons</taxon>
        <taxon>Gunneridae</taxon>
        <taxon>Pentapetalae</taxon>
        <taxon>asterids</taxon>
        <taxon>lamiids</taxon>
        <taxon>Lamiales</taxon>
        <taxon>Oleaceae</taxon>
        <taxon>Forsythieae</taxon>
        <taxon>Abeliophyllum</taxon>
    </lineage>
</organism>
<evidence type="ECO:0000313" key="1">
    <source>
        <dbReference type="EMBL" id="KAL2460469.1"/>
    </source>
</evidence>
<dbReference type="Proteomes" id="UP001604336">
    <property type="component" value="Unassembled WGS sequence"/>
</dbReference>
<keyword evidence="2" id="KW-1185">Reference proteome</keyword>